<sequence length="13" mass="1630">MERAELFTMYLLL</sequence>
<dbReference type="EMBL" id="GBXM01080227">
    <property type="protein sequence ID" value="JAH28350.1"/>
    <property type="molecule type" value="Transcribed_RNA"/>
</dbReference>
<organism evidence="1">
    <name type="scientific">Anguilla anguilla</name>
    <name type="common">European freshwater eel</name>
    <name type="synonym">Muraena anguilla</name>
    <dbReference type="NCBI Taxonomy" id="7936"/>
    <lineage>
        <taxon>Eukaryota</taxon>
        <taxon>Metazoa</taxon>
        <taxon>Chordata</taxon>
        <taxon>Craniata</taxon>
        <taxon>Vertebrata</taxon>
        <taxon>Euteleostomi</taxon>
        <taxon>Actinopterygii</taxon>
        <taxon>Neopterygii</taxon>
        <taxon>Teleostei</taxon>
        <taxon>Anguilliformes</taxon>
        <taxon>Anguillidae</taxon>
        <taxon>Anguilla</taxon>
    </lineage>
</organism>
<name>A0A0E9RIS8_ANGAN</name>
<accession>A0A0E9RIS8</accession>
<protein>
    <submittedName>
        <fullName evidence="1">Uncharacterized protein</fullName>
    </submittedName>
</protein>
<reference evidence="1" key="2">
    <citation type="journal article" date="2015" name="Fish Shellfish Immunol.">
        <title>Early steps in the European eel (Anguilla anguilla)-Vibrio vulnificus interaction in the gills: Role of the RtxA13 toxin.</title>
        <authorList>
            <person name="Callol A."/>
            <person name="Pajuelo D."/>
            <person name="Ebbesson L."/>
            <person name="Teles M."/>
            <person name="MacKenzie S."/>
            <person name="Amaro C."/>
        </authorList>
    </citation>
    <scope>NUCLEOTIDE SEQUENCE</scope>
</reference>
<proteinExistence type="predicted"/>
<evidence type="ECO:0000313" key="1">
    <source>
        <dbReference type="EMBL" id="JAH28350.1"/>
    </source>
</evidence>
<reference evidence="1" key="1">
    <citation type="submission" date="2014-11" db="EMBL/GenBank/DDBJ databases">
        <authorList>
            <person name="Amaro Gonzalez C."/>
        </authorList>
    </citation>
    <scope>NUCLEOTIDE SEQUENCE</scope>
</reference>